<keyword evidence="14" id="KW-1185">Reference proteome</keyword>
<proteinExistence type="inferred from homology"/>
<name>A0AAQ3NRU1_VIGMU</name>
<dbReference type="GO" id="GO:0031965">
    <property type="term" value="C:nuclear membrane"/>
    <property type="evidence" value="ECO:0007669"/>
    <property type="project" value="UniProtKB-SubCell"/>
</dbReference>
<dbReference type="Proteomes" id="UP001374535">
    <property type="component" value="Chromosome 4"/>
</dbReference>
<evidence type="ECO:0000313" key="14">
    <source>
        <dbReference type="Proteomes" id="UP001374535"/>
    </source>
</evidence>
<dbReference type="Pfam" id="PF22962">
    <property type="entry name" value="Ig_NUP210_7th"/>
    <property type="match status" value="1"/>
</dbReference>
<evidence type="ECO:0000256" key="4">
    <source>
        <dbReference type="ARBA" id="ARBA00022729"/>
    </source>
</evidence>
<keyword evidence="3 10" id="KW-0812">Transmembrane</keyword>
<feature type="domain" description="BIG2" evidence="12">
    <location>
        <begin position="498"/>
        <end position="574"/>
    </location>
</feature>
<keyword evidence="4 11" id="KW-0732">Signal</keyword>
<feature type="compositionally biased region" description="Low complexity" evidence="9">
    <location>
        <begin position="1925"/>
        <end position="1937"/>
    </location>
</feature>
<dbReference type="PANTHER" id="PTHR23019">
    <property type="entry name" value="NUCLEAR PORE MEMBRANE GLYCOPROTEIN GP210-RELATED"/>
    <property type="match status" value="1"/>
</dbReference>
<feature type="chain" id="PRO_5042948142" description="BIG2 domain-containing protein" evidence="11">
    <location>
        <begin position="28"/>
        <end position="1991"/>
    </location>
</feature>
<evidence type="ECO:0000256" key="6">
    <source>
        <dbReference type="ARBA" id="ARBA00023136"/>
    </source>
</evidence>
<dbReference type="Pfam" id="PF02368">
    <property type="entry name" value="Big_2"/>
    <property type="match status" value="2"/>
</dbReference>
<dbReference type="Pfam" id="PF22967">
    <property type="entry name" value="Ig_NUP210_1st"/>
    <property type="match status" value="1"/>
</dbReference>
<evidence type="ECO:0000256" key="5">
    <source>
        <dbReference type="ARBA" id="ARBA00022989"/>
    </source>
</evidence>
<evidence type="ECO:0000256" key="8">
    <source>
        <dbReference type="ARBA" id="ARBA00023242"/>
    </source>
</evidence>
<evidence type="ECO:0000256" key="2">
    <source>
        <dbReference type="ARBA" id="ARBA00007313"/>
    </source>
</evidence>
<evidence type="ECO:0000256" key="9">
    <source>
        <dbReference type="SAM" id="MobiDB-lite"/>
    </source>
</evidence>
<dbReference type="Gene3D" id="2.60.40.1080">
    <property type="match status" value="1"/>
</dbReference>
<comment type="subcellular location">
    <subcellularLocation>
        <location evidence="1">Nucleus membrane</location>
        <topology evidence="1">Single-pass membrane protein</topology>
    </subcellularLocation>
</comment>
<keyword evidence="6 10" id="KW-0472">Membrane</keyword>
<dbReference type="SMART" id="SM00635">
    <property type="entry name" value="BID_2"/>
    <property type="match status" value="3"/>
</dbReference>
<sequence length="1991" mass="218456">SVNDLSEPRKMTIVALLLSFLVTVTVTVTVSPSHAASSGPHIADVNLLLPPKMTYPVDYRLQGSDGCFQWSWDHHDILSVEPEYNSTSKCSTSARIRSISPYSGRKETAVYAADLKTGIVIRCKVFIDNISRIQIFHNSIKLDLEGLATLRVRAFDNEENVFSSLVGLQFMWSLTPEANGLPHHLVNVPLKDSPLSDCGGLCGDLDIQIKLEDNGVFSDLFVVKGIEIGHEIVSVRLLEPQLKNLADEIVLTVAEAMSLDPPSPVLVLVGAVIPYTLKVIRGNVPEAYYQDSYQYFALAFAVVTLPSPHHQWSVSNASVAQVDSKTGLAYAWNLGMTAVIVEDTRIAGHEQVSSLNVVLPSSLCLYISPLSISGDPVEGVKSNPLMTRWYVVSGHQYLIQIKVFAQDHPAQEIYITENDDVKVYDNDSDQYWKTFFVPNDIAVKHGWRNSKILEAYSQGLGKLTASLSYPGGADDKKEIVKAVQEIMVCDKVKFTLDNDSGIILLPWSTGVYQEVELKATGGCAKTVSDFRWLSSDSSTVSVTAFGIVQAKKPGKATIKVLSVYDALNYDEVLVEVSIPSSMVVLHNFPVETVVGSYLKAAVTMKAANGSFFHVCDAFNSLMKWKSGSESFVIVNATQELLYLKTEPNTQLRSSVNGSPCSWTYVFASHPGQAVIQAIFSKEDHHYSHSPVGLKASLRVVAYLPLIVRQAGDGNQFGGYWIDLAQAENDKQSHGLEELYLVPGTSLDIALVGGPEQWDKGVDFIETVEVLDEANALTEDGVLVQRVSDSFRNLYGVLCQKLGTFKLRFKRGNLVGDDHPLPSVAEVWLSVMCSIPSSIVLIADEPVNECRIIKAAAQAERSSGRLHDAPVIVANGRTIRLSAVGINDFGEAYANSSSLNLRWELSSCEGLAYWDYGFNIVKSNSWEIFLALQNESGLCTVRATVTGFADILGDDTFHGFTETENVLTDAIHLQLVSTLRVDPEYKLIYFNPDAKCSSQGSLLTPNAGVMVNLTIVGGSCFLEAVTNDSQVVQVIQPPSGFECLQLTLSPKGLGTANLNIYDIRLNPPQRASALVQVADIEWIKIISGKVISLMEGSLQTIDLLAGSTGGNSFDASQFVYMNLHVHIEDNIIELVDTDDFSSLVGGHVNAPSFKIKGRHLGITTVYVSAVQHLGHVVQSQAIKVEVYAAPRIHPDNIFLLPGASYVLTMEGGPTLGVRVEYGIENDKIASIDRYSGRLSASSIGNTTITASVFVNGNTVICEARSILRVGIPSTVMLHTQSEQLGIGRKLRIYPLFPEGTLFSFYELCKNYQWTIEDEKVLSFKVAETLHGNGIQFTTSAGSEVNSYFDENNLGFINVLYGRSPGKTNVGVSFSCELSTSGSRAQSMFYSSSLSVTVIPDLPLALGIPMTWILPPYYTMTNRLPSLSDSYAQYDSRNRRGTISYSLLRSLEKNDAMQKDSIFIDGDRIKTTKSNNLACIQAKDRTTGRIEIASCVKVSEVTQIRIASKEVLLNVINLAAGAELDLPTNFYDALGNPFHEAYNAVPFYAETNYPDVLYVNKTADGKGNVHIKAIRHGNVLVRISISEDLQKSDYVLIRVGAHIYPQNPVLHIGSPLNLSIKGLSDTVSGQWFTTNRSVVSVDTLSGMAKAIGQGSAQVSFRYGGSKLQTTITVLKGDYISVLGPKEMLTNVPYPSKGYNFSVKFSESLGAPGENTRILFNCRVDPPYVGYVKPWLDQESGNSYCLFFPYSPEHLVHSVPKLEGMRPDVSVSISASLENEHISGSASALFIGGFSIMEMSKNPLLLNLTPGSNKTAITILGNTDVEIHWHHRDLIMISLIHKEDIGIRGYARYEVQLLKAKRFRDKIRITLPANGQSVEIDVNHEPEETAPSSIALNKAFWGSILGCFLVLILSIVIFTRFFEKPERSQQTSSSVTTTTSIAAPITPDRSNPSAVNEMSPRTPQPFVDYVRRTIDETPYYKREGRRRVNPQNTF</sequence>
<feature type="region of interest" description="Disordered" evidence="9">
    <location>
        <begin position="1925"/>
        <end position="1964"/>
    </location>
</feature>
<protein>
    <recommendedName>
        <fullName evidence="12">BIG2 domain-containing protein</fullName>
    </recommendedName>
</protein>
<dbReference type="Pfam" id="PF24427">
    <property type="entry name" value="Ig_GP210_16th"/>
    <property type="match status" value="1"/>
</dbReference>
<keyword evidence="8" id="KW-0539">Nucleus</keyword>
<dbReference type="InterPro" id="IPR056232">
    <property type="entry name" value="Ig_GP210_15th"/>
</dbReference>
<dbReference type="InterPro" id="IPR055096">
    <property type="entry name" value="Ig_NUP210_1st"/>
</dbReference>
<dbReference type="InterPro" id="IPR055097">
    <property type="entry name" value="Ig_NUP210_2nd"/>
</dbReference>
<feature type="domain" description="BIG2" evidence="12">
    <location>
        <begin position="1185"/>
        <end position="1261"/>
    </location>
</feature>
<dbReference type="PANTHER" id="PTHR23019:SF0">
    <property type="entry name" value="NUCLEAR PORE MEMBRANE GLYCOPROTEIN 210"/>
    <property type="match status" value="1"/>
</dbReference>
<evidence type="ECO:0000259" key="12">
    <source>
        <dbReference type="SMART" id="SM00635"/>
    </source>
</evidence>
<gene>
    <name evidence="13" type="ORF">V8G54_012211</name>
</gene>
<dbReference type="InterPro" id="IPR045197">
    <property type="entry name" value="NUP210-like"/>
</dbReference>
<organism evidence="13 14">
    <name type="scientific">Vigna mungo</name>
    <name type="common">Black gram</name>
    <name type="synonym">Phaseolus mungo</name>
    <dbReference type="NCBI Taxonomy" id="3915"/>
    <lineage>
        <taxon>Eukaryota</taxon>
        <taxon>Viridiplantae</taxon>
        <taxon>Streptophyta</taxon>
        <taxon>Embryophyta</taxon>
        <taxon>Tracheophyta</taxon>
        <taxon>Spermatophyta</taxon>
        <taxon>Magnoliopsida</taxon>
        <taxon>eudicotyledons</taxon>
        <taxon>Gunneridae</taxon>
        <taxon>Pentapetalae</taxon>
        <taxon>rosids</taxon>
        <taxon>fabids</taxon>
        <taxon>Fabales</taxon>
        <taxon>Fabaceae</taxon>
        <taxon>Papilionoideae</taxon>
        <taxon>50 kb inversion clade</taxon>
        <taxon>NPAAA clade</taxon>
        <taxon>indigoferoid/millettioid clade</taxon>
        <taxon>Phaseoleae</taxon>
        <taxon>Vigna</taxon>
    </lineage>
</organism>
<feature type="signal peptide" evidence="11">
    <location>
        <begin position="1"/>
        <end position="27"/>
    </location>
</feature>
<dbReference type="SUPFAM" id="SSF49373">
    <property type="entry name" value="Invasin/intimin cell-adhesion fragments"/>
    <property type="match status" value="1"/>
</dbReference>
<dbReference type="Pfam" id="PF24425">
    <property type="entry name" value="Ig_GP210_15th"/>
    <property type="match status" value="1"/>
</dbReference>
<evidence type="ECO:0000256" key="7">
    <source>
        <dbReference type="ARBA" id="ARBA00023180"/>
    </source>
</evidence>
<dbReference type="InterPro" id="IPR003343">
    <property type="entry name" value="Big_2"/>
</dbReference>
<evidence type="ECO:0000313" key="13">
    <source>
        <dbReference type="EMBL" id="WVZ14645.1"/>
    </source>
</evidence>
<keyword evidence="7" id="KW-0325">Glycoprotein</keyword>
<evidence type="ECO:0000256" key="3">
    <source>
        <dbReference type="ARBA" id="ARBA00022692"/>
    </source>
</evidence>
<keyword evidence="5 10" id="KW-1133">Transmembrane helix</keyword>
<feature type="domain" description="BIG2" evidence="12">
    <location>
        <begin position="1595"/>
        <end position="1670"/>
    </location>
</feature>
<reference evidence="13 14" key="1">
    <citation type="journal article" date="2023" name="Life. Sci Alliance">
        <title>Evolutionary insights into 3D genome organization and epigenetic landscape of Vigna mungo.</title>
        <authorList>
            <person name="Junaid A."/>
            <person name="Singh B."/>
            <person name="Bhatia S."/>
        </authorList>
    </citation>
    <scope>NUCLEOTIDE SEQUENCE [LARGE SCALE GENOMIC DNA]</scope>
    <source>
        <strain evidence="13">Urdbean</strain>
    </source>
</reference>
<feature type="transmembrane region" description="Helical" evidence="10">
    <location>
        <begin position="1896"/>
        <end position="1919"/>
    </location>
</feature>
<accession>A0AAQ3NRU1</accession>
<feature type="non-terminal residue" evidence="13">
    <location>
        <position position="1"/>
    </location>
</feature>
<dbReference type="InterPro" id="IPR008964">
    <property type="entry name" value="Invasin/intimin_cell_adhesion"/>
</dbReference>
<evidence type="ECO:0000256" key="11">
    <source>
        <dbReference type="SAM" id="SignalP"/>
    </source>
</evidence>
<dbReference type="EMBL" id="CP144697">
    <property type="protein sequence ID" value="WVZ14645.1"/>
    <property type="molecule type" value="Genomic_DNA"/>
</dbReference>
<evidence type="ECO:0000256" key="10">
    <source>
        <dbReference type="SAM" id="Phobius"/>
    </source>
</evidence>
<dbReference type="InterPro" id="IPR056233">
    <property type="entry name" value="Ig_GP210_16th"/>
</dbReference>
<comment type="similarity">
    <text evidence="2">Belongs to the NUP210 family.</text>
</comment>
<dbReference type="Pfam" id="PF22969">
    <property type="entry name" value="Ig_NUP210_2nd"/>
    <property type="match status" value="1"/>
</dbReference>
<feature type="compositionally biased region" description="Polar residues" evidence="9">
    <location>
        <begin position="1945"/>
        <end position="1958"/>
    </location>
</feature>
<dbReference type="InterPro" id="IPR055099">
    <property type="entry name" value="Ig_NUP210_7th"/>
</dbReference>
<evidence type="ECO:0000256" key="1">
    <source>
        <dbReference type="ARBA" id="ARBA00004590"/>
    </source>
</evidence>